<dbReference type="CDD" id="cd05289">
    <property type="entry name" value="MDR_like_2"/>
    <property type="match status" value="1"/>
</dbReference>
<dbReference type="OrthoDB" id="3509362at2759"/>
<dbReference type="SUPFAM" id="SSF51735">
    <property type="entry name" value="NAD(P)-binding Rossmann-fold domains"/>
    <property type="match status" value="1"/>
</dbReference>
<dbReference type="Pfam" id="PF13602">
    <property type="entry name" value="ADH_zinc_N_2"/>
    <property type="match status" value="1"/>
</dbReference>
<dbReference type="SUPFAM" id="SSF50129">
    <property type="entry name" value="GroES-like"/>
    <property type="match status" value="1"/>
</dbReference>
<dbReference type="InterPro" id="IPR050700">
    <property type="entry name" value="YIM1/Zinc_Alcohol_DH_Fams"/>
</dbReference>
<evidence type="ECO:0000313" key="2">
    <source>
        <dbReference type="EMBL" id="KAF2104631.1"/>
    </source>
</evidence>
<dbReference type="InterPro" id="IPR020843">
    <property type="entry name" value="ER"/>
</dbReference>
<dbReference type="AlphaFoldDB" id="A0A9P4IN94"/>
<gene>
    <name evidence="2" type="ORF">NA57DRAFT_63063</name>
</gene>
<dbReference type="SMART" id="SM00829">
    <property type="entry name" value="PKS_ER"/>
    <property type="match status" value="1"/>
</dbReference>
<dbReference type="PANTHER" id="PTHR11695">
    <property type="entry name" value="ALCOHOL DEHYDROGENASE RELATED"/>
    <property type="match status" value="1"/>
</dbReference>
<comment type="caution">
    <text evidence="2">The sequence shown here is derived from an EMBL/GenBank/DDBJ whole genome shotgun (WGS) entry which is preliminary data.</text>
</comment>
<keyword evidence="3" id="KW-1185">Reference proteome</keyword>
<reference evidence="2" key="1">
    <citation type="journal article" date="2020" name="Stud. Mycol.">
        <title>101 Dothideomycetes genomes: a test case for predicting lifestyles and emergence of pathogens.</title>
        <authorList>
            <person name="Haridas S."/>
            <person name="Albert R."/>
            <person name="Binder M."/>
            <person name="Bloem J."/>
            <person name="Labutti K."/>
            <person name="Salamov A."/>
            <person name="Andreopoulos B."/>
            <person name="Baker S."/>
            <person name="Barry K."/>
            <person name="Bills G."/>
            <person name="Bluhm B."/>
            <person name="Cannon C."/>
            <person name="Castanera R."/>
            <person name="Culley D."/>
            <person name="Daum C."/>
            <person name="Ezra D."/>
            <person name="Gonzalez J."/>
            <person name="Henrissat B."/>
            <person name="Kuo A."/>
            <person name="Liang C."/>
            <person name="Lipzen A."/>
            <person name="Lutzoni F."/>
            <person name="Magnuson J."/>
            <person name="Mondo S."/>
            <person name="Nolan M."/>
            <person name="Ohm R."/>
            <person name="Pangilinan J."/>
            <person name="Park H.-J."/>
            <person name="Ramirez L."/>
            <person name="Alfaro M."/>
            <person name="Sun H."/>
            <person name="Tritt A."/>
            <person name="Yoshinaga Y."/>
            <person name="Zwiers L.-H."/>
            <person name="Turgeon B."/>
            <person name="Goodwin S."/>
            <person name="Spatafora J."/>
            <person name="Crous P."/>
            <person name="Grigoriev I."/>
        </authorList>
    </citation>
    <scope>NUCLEOTIDE SEQUENCE</scope>
    <source>
        <strain evidence="2">CBS 133067</strain>
    </source>
</reference>
<dbReference type="PANTHER" id="PTHR11695:SF647">
    <property type="entry name" value="ENOYL REDUCTASE (ER) DOMAIN-CONTAINING PROTEIN"/>
    <property type="match status" value="1"/>
</dbReference>
<dbReference type="InterPro" id="IPR036291">
    <property type="entry name" value="NAD(P)-bd_dom_sf"/>
</dbReference>
<sequence length="335" mass="36348">MALPKVQKAVFHDLKNNNLSIIYDSPVPAPDFRKRQHLVHVMTTSPCNNELTWPINYPHHMDADRIPIPCNDMAGVVVEAPEDSSFQPGTAVFCRTTAARTGDAREYTIAIESELAKKPDSLGWDEACAMPLSAETAWQCLFDKSGLAVPGSPHVDENKAKRVLITGASGSVGMWVVQLAKVAGVGQIVGLAGANSVGFVKSLGANEVVDYKAINLSTWGESEGGKNKVDLVFDCVGGKALGNCWSCVKEGGVLISVTDVPETFKPKDFVGNVTNFFFIMVSDGKQLEKIAELVEKGLCKPFVDSVWNFEQFQKAFDRVELKSGLKGKVIIKVEE</sequence>
<dbReference type="Proteomes" id="UP000799772">
    <property type="component" value="Unassembled WGS sequence"/>
</dbReference>
<name>A0A9P4IN94_9PEZI</name>
<dbReference type="InterPro" id="IPR011032">
    <property type="entry name" value="GroES-like_sf"/>
</dbReference>
<dbReference type="GO" id="GO:0005739">
    <property type="term" value="C:mitochondrion"/>
    <property type="evidence" value="ECO:0007669"/>
    <property type="project" value="TreeGrafter"/>
</dbReference>
<dbReference type="Gene3D" id="3.40.50.720">
    <property type="entry name" value="NAD(P)-binding Rossmann-like Domain"/>
    <property type="match status" value="1"/>
</dbReference>
<proteinExistence type="predicted"/>
<evidence type="ECO:0000313" key="3">
    <source>
        <dbReference type="Proteomes" id="UP000799772"/>
    </source>
</evidence>
<dbReference type="GO" id="GO:0016491">
    <property type="term" value="F:oxidoreductase activity"/>
    <property type="evidence" value="ECO:0007669"/>
    <property type="project" value="InterPro"/>
</dbReference>
<protein>
    <submittedName>
        <fullName evidence="2">NAD(P)-binding protein</fullName>
    </submittedName>
</protein>
<evidence type="ECO:0000259" key="1">
    <source>
        <dbReference type="SMART" id="SM00829"/>
    </source>
</evidence>
<dbReference type="EMBL" id="ML978121">
    <property type="protein sequence ID" value="KAF2104631.1"/>
    <property type="molecule type" value="Genomic_DNA"/>
</dbReference>
<accession>A0A9P4IN94</accession>
<feature type="domain" description="Enoyl reductase (ER)" evidence="1">
    <location>
        <begin position="15"/>
        <end position="331"/>
    </location>
</feature>
<dbReference type="Gene3D" id="3.90.180.10">
    <property type="entry name" value="Medium-chain alcohol dehydrogenases, catalytic domain"/>
    <property type="match status" value="1"/>
</dbReference>
<organism evidence="2 3">
    <name type="scientific">Rhizodiscina lignyota</name>
    <dbReference type="NCBI Taxonomy" id="1504668"/>
    <lineage>
        <taxon>Eukaryota</taxon>
        <taxon>Fungi</taxon>
        <taxon>Dikarya</taxon>
        <taxon>Ascomycota</taxon>
        <taxon>Pezizomycotina</taxon>
        <taxon>Dothideomycetes</taxon>
        <taxon>Pleosporomycetidae</taxon>
        <taxon>Aulographales</taxon>
        <taxon>Rhizodiscinaceae</taxon>
        <taxon>Rhizodiscina</taxon>
    </lineage>
</organism>